<sequence>MSRDLQGWERRLRPMTPMYWFVLARTHMEQFREKWLSTGRANLFEFQHLYTDMANCRDQLAPSERIPCPECGGRGTWVEEDGNHWCDRCSGTAILLVAELTGPDEIALAHRTVEFREEDGQPPGEA</sequence>
<gene>
    <name evidence="1" type="ORF">SMC3_08315</name>
</gene>
<protein>
    <submittedName>
        <fullName evidence="1">Uncharacterized protein</fullName>
    </submittedName>
</protein>
<name>A0A398D8U1_9BACT</name>
<dbReference type="EMBL" id="QXIW01000033">
    <property type="protein sequence ID" value="RIE11782.1"/>
    <property type="molecule type" value="Genomic_DNA"/>
</dbReference>
<accession>A0A398D8U1</accession>
<dbReference type="Proteomes" id="UP000266042">
    <property type="component" value="Unassembled WGS sequence"/>
</dbReference>
<reference evidence="1 2" key="1">
    <citation type="submission" date="2018-09" db="EMBL/GenBank/DDBJ databases">
        <title>Discovery and Ecogenomic Context for Candidatus Cryosericales, a Global Caldiserica Order Active in Thawing Permafrost.</title>
        <authorList>
            <person name="Martinez M.A."/>
            <person name="Woodcroft B.J."/>
            <person name="Ignacio Espinoza J.C."/>
            <person name="Zayed A."/>
            <person name="Singleton C.M."/>
            <person name="Boyd J."/>
            <person name="Li Y.-F."/>
            <person name="Purvine S."/>
            <person name="Maughan H."/>
            <person name="Hodgkins S.B."/>
            <person name="Anderson D."/>
            <person name="Sederholm M."/>
            <person name="Temperton B."/>
            <person name="Saleska S.R."/>
            <person name="Tyson G.W."/>
            <person name="Rich V.I."/>
        </authorList>
    </citation>
    <scope>NUCLEOTIDE SEQUENCE [LARGE SCALE GENOMIC DNA]</scope>
    <source>
        <strain evidence="1 2">SMC3</strain>
    </source>
</reference>
<evidence type="ECO:0000313" key="1">
    <source>
        <dbReference type="EMBL" id="RIE11782.1"/>
    </source>
</evidence>
<evidence type="ECO:0000313" key="2">
    <source>
        <dbReference type="Proteomes" id="UP000266042"/>
    </source>
</evidence>
<organism evidence="1 2">
    <name type="scientific">Candidatus Cryosericum hinesii</name>
    <dbReference type="NCBI Taxonomy" id="2290915"/>
    <lineage>
        <taxon>Bacteria</taxon>
        <taxon>Pseudomonadati</taxon>
        <taxon>Caldisericota/Cryosericota group</taxon>
        <taxon>Candidatus Cryosericota</taxon>
        <taxon>Candidatus Cryosericia</taxon>
        <taxon>Candidatus Cryosericales</taxon>
        <taxon>Candidatus Cryosericaceae</taxon>
        <taxon>Candidatus Cryosericum</taxon>
    </lineage>
</organism>
<dbReference type="AlphaFoldDB" id="A0A398D8U1"/>
<comment type="caution">
    <text evidence="1">The sequence shown here is derived from an EMBL/GenBank/DDBJ whole genome shotgun (WGS) entry which is preliminary data.</text>
</comment>
<dbReference type="RefSeq" id="WP_119090045.1">
    <property type="nucleotide sequence ID" value="NZ_QXIW01000033.1"/>
</dbReference>
<proteinExistence type="predicted"/>